<keyword evidence="2" id="KW-1133">Transmembrane helix</keyword>
<dbReference type="Proteomes" id="UP000789405">
    <property type="component" value="Unassembled WGS sequence"/>
</dbReference>
<keyword evidence="2" id="KW-0812">Transmembrane</keyword>
<proteinExistence type="predicted"/>
<feature type="region of interest" description="Disordered" evidence="1">
    <location>
        <begin position="1"/>
        <end position="60"/>
    </location>
</feature>
<sequence length="314" mass="34988">MSSPSAEINEPPQEGLPSAEINESPQEGSSNSPQVGLNNSPQEGSSNSPQVGLTNSPQGDETKVLSEDIYYNSQLKKVYNNWNDLQSLLNKYLIVFVTACITSVTIGIVFSISDENTMGSLSKKIISNQPDTVDDLNKEEQGIPWSHKDSNFNEDGLDKIANHEKNFREPLCFMKKLAKNTKTTLIFVAIWSIIFSCLIIYVTVYSIIIAASTASTASDDDDYRILIKWLFICPAISIVIALVYTYQINIVPNIVEKKNLHFKDKVPLSNLVEDENKKVCCRVTVKRIELNQKEMTAIELTLKGLTTTTLTVQN</sequence>
<feature type="transmembrane region" description="Helical" evidence="2">
    <location>
        <begin position="92"/>
        <end position="113"/>
    </location>
</feature>
<reference evidence="3" key="1">
    <citation type="submission" date="2021-06" db="EMBL/GenBank/DDBJ databases">
        <authorList>
            <person name="Kallberg Y."/>
            <person name="Tangrot J."/>
            <person name="Rosling A."/>
        </authorList>
    </citation>
    <scope>NUCLEOTIDE SEQUENCE</scope>
    <source>
        <strain evidence="3">MA453B</strain>
    </source>
</reference>
<dbReference type="EMBL" id="CAJVPY010006413">
    <property type="protein sequence ID" value="CAG8662373.1"/>
    <property type="molecule type" value="Genomic_DNA"/>
</dbReference>
<comment type="caution">
    <text evidence="3">The sequence shown here is derived from an EMBL/GenBank/DDBJ whole genome shotgun (WGS) entry which is preliminary data.</text>
</comment>
<name>A0A9N9E2G0_9GLOM</name>
<dbReference type="AlphaFoldDB" id="A0A9N9E2G0"/>
<evidence type="ECO:0000313" key="3">
    <source>
        <dbReference type="EMBL" id="CAG8662373.1"/>
    </source>
</evidence>
<feature type="transmembrane region" description="Helical" evidence="2">
    <location>
        <begin position="229"/>
        <end position="248"/>
    </location>
</feature>
<gene>
    <name evidence="3" type="ORF">DERYTH_LOCUS10783</name>
</gene>
<evidence type="ECO:0000256" key="1">
    <source>
        <dbReference type="SAM" id="MobiDB-lite"/>
    </source>
</evidence>
<protein>
    <submittedName>
        <fullName evidence="3">1298_t:CDS:1</fullName>
    </submittedName>
</protein>
<keyword evidence="2" id="KW-0472">Membrane</keyword>
<organism evidence="3 4">
    <name type="scientific">Dentiscutata erythropus</name>
    <dbReference type="NCBI Taxonomy" id="1348616"/>
    <lineage>
        <taxon>Eukaryota</taxon>
        <taxon>Fungi</taxon>
        <taxon>Fungi incertae sedis</taxon>
        <taxon>Mucoromycota</taxon>
        <taxon>Glomeromycotina</taxon>
        <taxon>Glomeromycetes</taxon>
        <taxon>Diversisporales</taxon>
        <taxon>Gigasporaceae</taxon>
        <taxon>Dentiscutata</taxon>
    </lineage>
</organism>
<keyword evidence="4" id="KW-1185">Reference proteome</keyword>
<dbReference type="OrthoDB" id="10600349at2759"/>
<feature type="transmembrane region" description="Helical" evidence="2">
    <location>
        <begin position="184"/>
        <end position="209"/>
    </location>
</feature>
<feature type="compositionally biased region" description="Polar residues" evidence="1">
    <location>
        <begin position="21"/>
        <end position="59"/>
    </location>
</feature>
<evidence type="ECO:0000313" key="4">
    <source>
        <dbReference type="Proteomes" id="UP000789405"/>
    </source>
</evidence>
<evidence type="ECO:0000256" key="2">
    <source>
        <dbReference type="SAM" id="Phobius"/>
    </source>
</evidence>
<accession>A0A9N9E2G0</accession>